<dbReference type="Proteomes" id="UP000235392">
    <property type="component" value="Unassembled WGS sequence"/>
</dbReference>
<organism evidence="1 2">
    <name type="scientific">Puccinia coronata f. sp. avenae</name>
    <dbReference type="NCBI Taxonomy" id="200324"/>
    <lineage>
        <taxon>Eukaryota</taxon>
        <taxon>Fungi</taxon>
        <taxon>Dikarya</taxon>
        <taxon>Basidiomycota</taxon>
        <taxon>Pucciniomycotina</taxon>
        <taxon>Pucciniomycetes</taxon>
        <taxon>Pucciniales</taxon>
        <taxon>Pucciniaceae</taxon>
        <taxon>Puccinia</taxon>
    </lineage>
</organism>
<evidence type="ECO:0000313" key="1">
    <source>
        <dbReference type="EMBL" id="PLW34356.1"/>
    </source>
</evidence>
<dbReference type="Gene3D" id="2.40.70.10">
    <property type="entry name" value="Acid Proteases"/>
    <property type="match status" value="1"/>
</dbReference>
<dbReference type="InterPro" id="IPR021109">
    <property type="entry name" value="Peptidase_aspartic_dom_sf"/>
</dbReference>
<proteinExistence type="predicted"/>
<dbReference type="EMBL" id="PGCI01000199">
    <property type="protein sequence ID" value="PLW34356.1"/>
    <property type="molecule type" value="Genomic_DNA"/>
</dbReference>
<accession>A0A2N5U9E8</accession>
<reference evidence="1 2" key="1">
    <citation type="submission" date="2017-11" db="EMBL/GenBank/DDBJ databases">
        <title>De novo assembly and phasing of dikaryotic genomes from two isolates of Puccinia coronata f. sp. avenae, the causal agent of oat crown rust.</title>
        <authorList>
            <person name="Miller M.E."/>
            <person name="Zhang Y."/>
            <person name="Omidvar V."/>
            <person name="Sperschneider J."/>
            <person name="Schwessinger B."/>
            <person name="Raley C."/>
            <person name="Palmer J.M."/>
            <person name="Garnica D."/>
            <person name="Upadhyaya N."/>
            <person name="Rathjen J."/>
            <person name="Taylor J.M."/>
            <person name="Park R.F."/>
            <person name="Dodds P.N."/>
            <person name="Hirsch C.D."/>
            <person name="Kianian S.F."/>
            <person name="Figueroa M."/>
        </authorList>
    </citation>
    <scope>NUCLEOTIDE SEQUENCE [LARGE SCALE GENOMIC DNA]</scope>
    <source>
        <strain evidence="1">12SD80</strain>
    </source>
</reference>
<name>A0A2N5U9E8_9BASI</name>
<evidence type="ECO:0000313" key="2">
    <source>
        <dbReference type="Proteomes" id="UP000235392"/>
    </source>
</evidence>
<protein>
    <submittedName>
        <fullName evidence="1">Uncharacterized protein</fullName>
    </submittedName>
</protein>
<sequence>MDPFATPAGRSISSFDGLRSQSCYKIDLHLDSSPDTSQFIITSLKDTYNGILGMPWIRQHGHQIDWKEHRVVDEDPTIAVAKATLSSLLKPQITGKLDSPPSLIKTCQDGCPPLEDSARHSKATDTAHVAVTEATSSLPPDPQDGPLGTARMNDEGVCVLDMLAPPQRKHDSVVANYSFEIAGKQYPPVTLDETRLLGTAGRETNGPIATAAAVSPIPEDTSSRGKEPRRTARINGEGVCVDNALALPRCESNTLHPHPAHESAGELLDLAEQTDPLKIAAAKALWSKSAQLAADARTAVAQQLLKDLVPRAYHQFLAMFRKRGSQSLPPIENMTSALS</sequence>
<comment type="caution">
    <text evidence="1">The sequence shown here is derived from an EMBL/GenBank/DDBJ whole genome shotgun (WGS) entry which is preliminary data.</text>
</comment>
<dbReference type="AlphaFoldDB" id="A0A2N5U9E8"/>
<gene>
    <name evidence="1" type="ORF">PCASD_10593</name>
</gene>